<accession>A0ABU3WE23</accession>
<protein>
    <submittedName>
        <fullName evidence="1">Uncharacterized protein</fullName>
    </submittedName>
</protein>
<dbReference type="RefSeq" id="WP_160117034.1">
    <property type="nucleotide sequence ID" value="NZ_CP032134.1"/>
</dbReference>
<name>A0ABU3WE23_9GAMM</name>
<evidence type="ECO:0000313" key="1">
    <source>
        <dbReference type="EMBL" id="MDV2468674.1"/>
    </source>
</evidence>
<evidence type="ECO:0000313" key="2">
    <source>
        <dbReference type="Proteomes" id="UP001278188"/>
    </source>
</evidence>
<keyword evidence="2" id="KW-1185">Reference proteome</keyword>
<reference evidence="1 2" key="1">
    <citation type="submission" date="2023-06" db="EMBL/GenBank/DDBJ databases">
        <title>Genomic Analysis of Acinetobacter Strains Recovered from South Australian Aquatic Samples provides Insights into the Circulation of Antibiotic Resistance determinants in the Environment.</title>
        <authorList>
            <person name="Tobin L."/>
            <person name="Jarocki V.M."/>
            <person name="Kenyon J."/>
            <person name="Drigo B."/>
            <person name="Donner E."/>
            <person name="Djordjevic S.P."/>
            <person name="Hamidian M."/>
        </authorList>
    </citation>
    <scope>NUCLEOTIDE SEQUENCE [LARGE SCALE GENOMIC DNA]</scope>
    <source>
        <strain evidence="1 2">SAAc652</strain>
    </source>
</reference>
<gene>
    <name evidence="1" type="ORF">QR674_06730</name>
</gene>
<organism evidence="1 2">
    <name type="scientific">Acinetobacter chinensis</name>
    <dbReference type="NCBI Taxonomy" id="2004650"/>
    <lineage>
        <taxon>Bacteria</taxon>
        <taxon>Pseudomonadati</taxon>
        <taxon>Pseudomonadota</taxon>
        <taxon>Gammaproteobacteria</taxon>
        <taxon>Moraxellales</taxon>
        <taxon>Moraxellaceae</taxon>
        <taxon>Acinetobacter</taxon>
    </lineage>
</organism>
<sequence length="49" mass="5322">MSNQPSGNGLTTATLYLSMPEGNIPQAFFISGNWIVQKVDEISAEVHLD</sequence>
<proteinExistence type="predicted"/>
<dbReference type="EMBL" id="JASVDY010000002">
    <property type="protein sequence ID" value="MDV2468674.1"/>
    <property type="molecule type" value="Genomic_DNA"/>
</dbReference>
<comment type="caution">
    <text evidence="1">The sequence shown here is derived from an EMBL/GenBank/DDBJ whole genome shotgun (WGS) entry which is preliminary data.</text>
</comment>
<dbReference type="Proteomes" id="UP001278188">
    <property type="component" value="Unassembled WGS sequence"/>
</dbReference>